<dbReference type="EMBL" id="SZOD01001451">
    <property type="protein sequence ID" value="TKI76383.1"/>
    <property type="molecule type" value="Genomic_DNA"/>
</dbReference>
<keyword evidence="1" id="KW-0472">Membrane</keyword>
<evidence type="ECO:0000313" key="3">
    <source>
        <dbReference type="Proteomes" id="UP000305524"/>
    </source>
</evidence>
<dbReference type="Proteomes" id="UP000305524">
    <property type="component" value="Unassembled WGS sequence"/>
</dbReference>
<name>A0A4V5TPT2_BACMY</name>
<sequence>MIKKELIILLNLLRIIFGFIGGILAIYMLVTGNYLVSLLSLMSLFMGLMFFVMGVSDVKKSHKFSGYSMFLASGFIIFVAVYTFI</sequence>
<dbReference type="AlphaFoldDB" id="A0A4V5TPT2"/>
<dbReference type="Pfam" id="PF13129">
    <property type="entry name" value="DUF3953"/>
    <property type="match status" value="1"/>
</dbReference>
<feature type="transmembrane region" description="Helical" evidence="1">
    <location>
        <begin position="64"/>
        <end position="84"/>
    </location>
</feature>
<dbReference type="InterPro" id="IPR025018">
    <property type="entry name" value="DUF3953"/>
</dbReference>
<gene>
    <name evidence="2" type="ORF">FC701_35310</name>
</gene>
<comment type="caution">
    <text evidence="2">The sequence shown here is derived from an EMBL/GenBank/DDBJ whole genome shotgun (WGS) entry which is preliminary data.</text>
</comment>
<keyword evidence="1" id="KW-0812">Transmembrane</keyword>
<feature type="transmembrane region" description="Helical" evidence="1">
    <location>
        <begin position="34"/>
        <end position="52"/>
    </location>
</feature>
<proteinExistence type="predicted"/>
<evidence type="ECO:0000313" key="2">
    <source>
        <dbReference type="EMBL" id="TKI76383.1"/>
    </source>
</evidence>
<evidence type="ECO:0000256" key="1">
    <source>
        <dbReference type="SAM" id="Phobius"/>
    </source>
</evidence>
<keyword evidence="1" id="KW-1133">Transmembrane helix</keyword>
<reference evidence="2 3" key="1">
    <citation type="journal article" date="2019" name="Environ. Microbiol.">
        <title>An active ?-lactamase is a part of an orchestrated cell wall stress resistance network of Bacillus subtilis and related rhizosphere species.</title>
        <authorList>
            <person name="Bucher T."/>
            <person name="Keren-Paz A."/>
            <person name="Hausser J."/>
            <person name="Olender T."/>
            <person name="Cytryn E."/>
            <person name="Kolodkin-Gal I."/>
        </authorList>
    </citation>
    <scope>NUCLEOTIDE SEQUENCE [LARGE SCALE GENOMIC DNA]</scope>
    <source>
        <strain evidence="2 3">I186</strain>
    </source>
</reference>
<accession>A0A4V5TPT2</accession>
<feature type="transmembrane region" description="Helical" evidence="1">
    <location>
        <begin position="7"/>
        <end position="28"/>
    </location>
</feature>
<protein>
    <submittedName>
        <fullName evidence="2">DUF3953 domain-containing protein</fullName>
    </submittedName>
</protein>
<feature type="non-terminal residue" evidence="2">
    <location>
        <position position="85"/>
    </location>
</feature>
<organism evidence="2 3">
    <name type="scientific">Bacillus mycoides</name>
    <dbReference type="NCBI Taxonomy" id="1405"/>
    <lineage>
        <taxon>Bacteria</taxon>
        <taxon>Bacillati</taxon>
        <taxon>Bacillota</taxon>
        <taxon>Bacilli</taxon>
        <taxon>Bacillales</taxon>
        <taxon>Bacillaceae</taxon>
        <taxon>Bacillus</taxon>
        <taxon>Bacillus cereus group</taxon>
    </lineage>
</organism>